<dbReference type="AlphaFoldDB" id="A0A8T2Z9M0"/>
<gene>
    <name evidence="3" type="ORF">H0E87_007101</name>
</gene>
<dbReference type="EMBL" id="JACEGQ020000003">
    <property type="protein sequence ID" value="KAH8514117.1"/>
    <property type="molecule type" value="Genomic_DNA"/>
</dbReference>
<accession>A0A8T2Z9M0</accession>
<evidence type="ECO:0000313" key="3">
    <source>
        <dbReference type="EMBL" id="KAH8514117.1"/>
    </source>
</evidence>
<dbReference type="PANTHER" id="PTHR33179:SF39">
    <property type="entry name" value="VQ MOTIF PROTEIN"/>
    <property type="match status" value="1"/>
</dbReference>
<evidence type="ECO:0000256" key="1">
    <source>
        <dbReference type="SAM" id="MobiDB-lite"/>
    </source>
</evidence>
<dbReference type="Proteomes" id="UP000807159">
    <property type="component" value="Chromosome 3"/>
</dbReference>
<feature type="domain" description="VQ" evidence="2">
    <location>
        <begin position="85"/>
        <end position="108"/>
    </location>
</feature>
<dbReference type="PANTHER" id="PTHR33179">
    <property type="entry name" value="VQ MOTIF-CONTAINING PROTEIN"/>
    <property type="match status" value="1"/>
</dbReference>
<comment type="caution">
    <text evidence="3">The sequence shown here is derived from an EMBL/GenBank/DDBJ whole genome shotgun (WGS) entry which is preliminary data.</text>
</comment>
<evidence type="ECO:0000259" key="2">
    <source>
        <dbReference type="Pfam" id="PF05678"/>
    </source>
</evidence>
<evidence type="ECO:0000313" key="4">
    <source>
        <dbReference type="Proteomes" id="UP000807159"/>
    </source>
</evidence>
<feature type="region of interest" description="Disordered" evidence="1">
    <location>
        <begin position="47"/>
        <end position="84"/>
    </location>
</feature>
<dbReference type="InterPro" id="IPR008889">
    <property type="entry name" value="VQ"/>
</dbReference>
<proteinExistence type="predicted"/>
<reference evidence="3" key="1">
    <citation type="journal article" date="2021" name="J. Hered.">
        <title>Genome Assembly of Salicaceae Populus deltoides (Eastern Cottonwood) I-69 Based on Nanopore Sequencing and Hi-C Technologies.</title>
        <authorList>
            <person name="Bai S."/>
            <person name="Wu H."/>
            <person name="Zhang J."/>
            <person name="Pan Z."/>
            <person name="Zhao W."/>
            <person name="Li Z."/>
            <person name="Tong C."/>
        </authorList>
    </citation>
    <scope>NUCLEOTIDE SEQUENCE</scope>
    <source>
        <tissue evidence="3">Leaf</tissue>
    </source>
</reference>
<sequence>MSDTMASQSSDWVQLYQQGSIHGQATSSFGFSDATIVNVTSGASDHIINPRSSSITSSTGDQRLTPQGCVSKPVTRRSRASKKTPATLINASTANFRALVQQFTGCPPSTSISFGSHKGPINLNFGLGSAQNHSCATAETEPLGNSYYHRRLSQIMQQPRQNAQQLHQDQGCNVSLDNLPNSNAYSSVCSDLGPHLEMPADYGLFNMDDIALQDLVNESFSDENMNNIDCF</sequence>
<name>A0A8T2Z9M0_POPDE</name>
<keyword evidence="4" id="KW-1185">Reference proteome</keyword>
<dbReference type="Pfam" id="PF05678">
    <property type="entry name" value="VQ"/>
    <property type="match status" value="1"/>
</dbReference>
<protein>
    <recommendedName>
        <fullName evidence="2">VQ domain-containing protein</fullName>
    </recommendedName>
</protein>
<dbReference type="InterPro" id="IPR039609">
    <property type="entry name" value="VQ_15/22"/>
</dbReference>
<organism evidence="3 4">
    <name type="scientific">Populus deltoides</name>
    <name type="common">Eastern poplar</name>
    <name type="synonym">Eastern cottonwood</name>
    <dbReference type="NCBI Taxonomy" id="3696"/>
    <lineage>
        <taxon>Eukaryota</taxon>
        <taxon>Viridiplantae</taxon>
        <taxon>Streptophyta</taxon>
        <taxon>Embryophyta</taxon>
        <taxon>Tracheophyta</taxon>
        <taxon>Spermatophyta</taxon>
        <taxon>Magnoliopsida</taxon>
        <taxon>eudicotyledons</taxon>
        <taxon>Gunneridae</taxon>
        <taxon>Pentapetalae</taxon>
        <taxon>rosids</taxon>
        <taxon>fabids</taxon>
        <taxon>Malpighiales</taxon>
        <taxon>Salicaceae</taxon>
        <taxon>Saliceae</taxon>
        <taxon>Populus</taxon>
    </lineage>
</organism>
<feature type="compositionally biased region" description="Polar residues" evidence="1">
    <location>
        <begin position="50"/>
        <end position="65"/>
    </location>
</feature>